<proteinExistence type="predicted"/>
<reference evidence="2" key="1">
    <citation type="submission" date="2010-08" db="EMBL/GenBank/DDBJ databases">
        <authorList>
            <consortium name="Caenorhabditis japonica Sequencing Consortium"/>
            <person name="Wilson R.K."/>
        </authorList>
    </citation>
    <scope>NUCLEOTIDE SEQUENCE [LARGE SCALE GENOMIC DNA]</scope>
    <source>
        <strain evidence="2">DF5081</strain>
    </source>
</reference>
<dbReference type="Proteomes" id="UP000005237">
    <property type="component" value="Unassembled WGS sequence"/>
</dbReference>
<protein>
    <submittedName>
        <fullName evidence="1">Uncharacterized protein</fullName>
    </submittedName>
</protein>
<organism evidence="1 2">
    <name type="scientific">Caenorhabditis japonica</name>
    <dbReference type="NCBI Taxonomy" id="281687"/>
    <lineage>
        <taxon>Eukaryota</taxon>
        <taxon>Metazoa</taxon>
        <taxon>Ecdysozoa</taxon>
        <taxon>Nematoda</taxon>
        <taxon>Chromadorea</taxon>
        <taxon>Rhabditida</taxon>
        <taxon>Rhabditina</taxon>
        <taxon>Rhabditomorpha</taxon>
        <taxon>Rhabditoidea</taxon>
        <taxon>Rhabditidae</taxon>
        <taxon>Peloderinae</taxon>
        <taxon>Caenorhabditis</taxon>
    </lineage>
</organism>
<evidence type="ECO:0000313" key="2">
    <source>
        <dbReference type="Proteomes" id="UP000005237"/>
    </source>
</evidence>
<name>A0A8R1IV13_CAEJA</name>
<dbReference type="AlphaFoldDB" id="A0A8R1IV13"/>
<dbReference type="EnsemblMetazoa" id="CJA42314.1">
    <property type="protein sequence ID" value="CJA42314.1"/>
    <property type="gene ID" value="WBGene00218162"/>
</dbReference>
<sequence>MRVTNGKEIVINTWRLFHGCAEYKIPMTPYPEFRERLEDLGFADDLLDEPKTPEQVLALRRFSSPKLGSWRQEMGKKHIYFSFVNYSTKSFEEDREWVATYVVLKIRNETYQDVF</sequence>
<reference evidence="1" key="2">
    <citation type="submission" date="2022-06" db="UniProtKB">
        <authorList>
            <consortium name="EnsemblMetazoa"/>
        </authorList>
    </citation>
    <scope>IDENTIFICATION</scope>
    <source>
        <strain evidence="1">DF5081</strain>
    </source>
</reference>
<accession>A0A8R1IV13</accession>
<evidence type="ECO:0000313" key="1">
    <source>
        <dbReference type="EnsemblMetazoa" id="CJA42314.1"/>
    </source>
</evidence>
<keyword evidence="2" id="KW-1185">Reference proteome</keyword>